<dbReference type="CDD" id="cd06262">
    <property type="entry name" value="metallo-hydrolase-like_MBL-fold"/>
    <property type="match status" value="1"/>
</dbReference>
<dbReference type="Proteomes" id="UP000824205">
    <property type="component" value="Unassembled WGS sequence"/>
</dbReference>
<dbReference type="InterPro" id="IPR001279">
    <property type="entry name" value="Metallo-B-lactamas"/>
</dbReference>
<dbReference type="EMBL" id="DXGE01000019">
    <property type="protein sequence ID" value="HIW85760.1"/>
    <property type="molecule type" value="Genomic_DNA"/>
</dbReference>
<evidence type="ECO:0000313" key="7">
    <source>
        <dbReference type="Proteomes" id="UP000824205"/>
    </source>
</evidence>
<dbReference type="GO" id="GO:0016787">
    <property type="term" value="F:hydrolase activity"/>
    <property type="evidence" value="ECO:0007669"/>
    <property type="project" value="UniProtKB-KW"/>
</dbReference>
<feature type="domain" description="Metallo-beta-lactamase" evidence="5">
    <location>
        <begin position="13"/>
        <end position="187"/>
    </location>
</feature>
<dbReference type="InterPro" id="IPR051453">
    <property type="entry name" value="MBL_Glyoxalase_II"/>
</dbReference>
<sequence length="204" mass="21819">MAEVRSIYLGGMNANCYMVTDTESGLSALVDCPADSPEMRGFIGDAKLEYILLTHGHFDHIGGVAAIKRVYGAKVVVSRQDEPMLSSGKLNLGAFMGSTPEKADADILVDEGSELVLGSTKIKVLSTPGHTKGSVCYLLDGCIFTGDTLFFCSCGRTDFPGGSSTEMMQSLKRLSALDGSLKVFPGHDRATTIAFEKSNNPYMR</sequence>
<keyword evidence="2" id="KW-0479">Metal-binding</keyword>
<dbReference type="Gene3D" id="3.60.15.10">
    <property type="entry name" value="Ribonuclease Z/Hydroxyacylglutathione hydrolase-like"/>
    <property type="match status" value="1"/>
</dbReference>
<protein>
    <submittedName>
        <fullName evidence="6">MBL fold metallo-hydrolase</fullName>
    </submittedName>
</protein>
<dbReference type="Pfam" id="PF00753">
    <property type="entry name" value="Lactamase_B"/>
    <property type="match status" value="1"/>
</dbReference>
<dbReference type="AlphaFoldDB" id="A0A9D1RE24"/>
<reference evidence="6" key="2">
    <citation type="submission" date="2021-04" db="EMBL/GenBank/DDBJ databases">
        <authorList>
            <person name="Gilroy R."/>
        </authorList>
    </citation>
    <scope>NUCLEOTIDE SEQUENCE</scope>
    <source>
        <strain evidence="6">421</strain>
    </source>
</reference>
<gene>
    <name evidence="6" type="ORF">IAA48_04620</name>
</gene>
<keyword evidence="3" id="KW-0378">Hydrolase</keyword>
<reference evidence="6" key="1">
    <citation type="journal article" date="2021" name="PeerJ">
        <title>Extensive microbial diversity within the chicken gut microbiome revealed by metagenomics and culture.</title>
        <authorList>
            <person name="Gilroy R."/>
            <person name="Ravi A."/>
            <person name="Getino M."/>
            <person name="Pursley I."/>
            <person name="Horton D.L."/>
            <person name="Alikhan N.F."/>
            <person name="Baker D."/>
            <person name="Gharbi K."/>
            <person name="Hall N."/>
            <person name="Watson M."/>
            <person name="Adriaenssens E.M."/>
            <person name="Foster-Nyarko E."/>
            <person name="Jarju S."/>
            <person name="Secka A."/>
            <person name="Antonio M."/>
            <person name="Oren A."/>
            <person name="Chaudhuri R.R."/>
            <person name="La Ragione R."/>
            <person name="Hildebrand F."/>
            <person name="Pallen M.J."/>
        </authorList>
    </citation>
    <scope>NUCLEOTIDE SEQUENCE</scope>
    <source>
        <strain evidence="6">421</strain>
    </source>
</reference>
<evidence type="ECO:0000256" key="2">
    <source>
        <dbReference type="ARBA" id="ARBA00022723"/>
    </source>
</evidence>
<dbReference type="SMART" id="SM00849">
    <property type="entry name" value="Lactamase_B"/>
    <property type="match status" value="1"/>
</dbReference>
<evidence type="ECO:0000256" key="3">
    <source>
        <dbReference type="ARBA" id="ARBA00022801"/>
    </source>
</evidence>
<organism evidence="6 7">
    <name type="scientific">Candidatus Eubacterium faecipullorum</name>
    <dbReference type="NCBI Taxonomy" id="2838571"/>
    <lineage>
        <taxon>Bacteria</taxon>
        <taxon>Bacillati</taxon>
        <taxon>Bacillota</taxon>
        <taxon>Clostridia</taxon>
        <taxon>Eubacteriales</taxon>
        <taxon>Eubacteriaceae</taxon>
        <taxon>Eubacterium</taxon>
    </lineage>
</organism>
<proteinExistence type="predicted"/>
<dbReference type="SUPFAM" id="SSF56281">
    <property type="entry name" value="Metallo-hydrolase/oxidoreductase"/>
    <property type="match status" value="1"/>
</dbReference>
<evidence type="ECO:0000256" key="1">
    <source>
        <dbReference type="ARBA" id="ARBA00001947"/>
    </source>
</evidence>
<dbReference type="GO" id="GO:0046872">
    <property type="term" value="F:metal ion binding"/>
    <property type="evidence" value="ECO:0007669"/>
    <property type="project" value="UniProtKB-KW"/>
</dbReference>
<dbReference type="PANTHER" id="PTHR46233">
    <property type="entry name" value="HYDROXYACYLGLUTATHIONE HYDROLASE GLOC"/>
    <property type="match status" value="1"/>
</dbReference>
<evidence type="ECO:0000313" key="6">
    <source>
        <dbReference type="EMBL" id="HIW85760.1"/>
    </source>
</evidence>
<keyword evidence="4" id="KW-0862">Zinc</keyword>
<dbReference type="PANTHER" id="PTHR46233:SF3">
    <property type="entry name" value="HYDROXYACYLGLUTATHIONE HYDROLASE GLOC"/>
    <property type="match status" value="1"/>
</dbReference>
<comment type="caution">
    <text evidence="6">The sequence shown here is derived from an EMBL/GenBank/DDBJ whole genome shotgun (WGS) entry which is preliminary data.</text>
</comment>
<evidence type="ECO:0000259" key="5">
    <source>
        <dbReference type="SMART" id="SM00849"/>
    </source>
</evidence>
<evidence type="ECO:0000256" key="4">
    <source>
        <dbReference type="ARBA" id="ARBA00022833"/>
    </source>
</evidence>
<dbReference type="InterPro" id="IPR036866">
    <property type="entry name" value="RibonucZ/Hydroxyglut_hydro"/>
</dbReference>
<comment type="cofactor">
    <cofactor evidence="1">
        <name>Zn(2+)</name>
        <dbReference type="ChEBI" id="CHEBI:29105"/>
    </cofactor>
</comment>
<accession>A0A9D1RE24</accession>
<name>A0A9D1RE24_9FIRM</name>